<evidence type="ECO:0000256" key="3">
    <source>
        <dbReference type="ARBA" id="ARBA00022723"/>
    </source>
</evidence>
<evidence type="ECO:0000313" key="6">
    <source>
        <dbReference type="EMBL" id="GGB90732.1"/>
    </source>
</evidence>
<dbReference type="PANTHER" id="PTHR19288">
    <property type="entry name" value="4-NITROPHENYLPHOSPHATASE-RELATED"/>
    <property type="match status" value="1"/>
</dbReference>
<dbReference type="NCBIfam" id="TIGR01460">
    <property type="entry name" value="HAD-SF-IIA"/>
    <property type="match status" value="1"/>
</dbReference>
<sequence length="273" mass="29080">MSPIDATAQTISMPKGLLLDLDGVLYVDDALIPGAITAIEWLNSHQLPFRYITNTSTKTRDQLLAKLDRLGLPARAEQVFSAVQASEAWLEAQSITRIAALVSESVRLSLEERFELDESTPEAVLIGDIGEAWNYSRLNQAFHWLLSGAKLVCVHRNRYWRTGEALSLDIGAFVAALEYAADIQSIVIGKPSAAFFDAACASMSLSPGEVMVIGDDVETDVGGGQSCGCRGVLVETGKFQPDLVARSAVVPDYQIPSIAELPALLGGGAGSGG</sequence>
<dbReference type="InterPro" id="IPR006355">
    <property type="entry name" value="LHPP/HDHD2"/>
</dbReference>
<dbReference type="RefSeq" id="WP_229680644.1">
    <property type="nucleotide sequence ID" value="NZ_BMIJ01000003.1"/>
</dbReference>
<reference evidence="7" key="1">
    <citation type="journal article" date="2019" name="Int. J. Syst. Evol. Microbiol.">
        <title>The Global Catalogue of Microorganisms (GCM) 10K type strain sequencing project: providing services to taxonomists for standard genome sequencing and annotation.</title>
        <authorList>
            <consortium name="The Broad Institute Genomics Platform"/>
            <consortium name="The Broad Institute Genome Sequencing Center for Infectious Disease"/>
            <person name="Wu L."/>
            <person name="Ma J."/>
        </authorList>
    </citation>
    <scope>NUCLEOTIDE SEQUENCE [LARGE SCALE GENOMIC DNA]</scope>
    <source>
        <strain evidence="7">CGMCC 1.15341</strain>
    </source>
</reference>
<evidence type="ECO:0000256" key="5">
    <source>
        <dbReference type="ARBA" id="ARBA00039666"/>
    </source>
</evidence>
<gene>
    <name evidence="6" type="ORF">GCM10011352_15950</name>
</gene>
<dbReference type="SUPFAM" id="SSF56784">
    <property type="entry name" value="HAD-like"/>
    <property type="match status" value="1"/>
</dbReference>
<dbReference type="EMBL" id="BMIJ01000003">
    <property type="protein sequence ID" value="GGB90732.1"/>
    <property type="molecule type" value="Genomic_DNA"/>
</dbReference>
<keyword evidence="3" id="KW-0479">Metal-binding</keyword>
<organism evidence="6 7">
    <name type="scientific">Marinobacterium zhoushanense</name>
    <dbReference type="NCBI Taxonomy" id="1679163"/>
    <lineage>
        <taxon>Bacteria</taxon>
        <taxon>Pseudomonadati</taxon>
        <taxon>Pseudomonadota</taxon>
        <taxon>Gammaproteobacteria</taxon>
        <taxon>Oceanospirillales</taxon>
        <taxon>Oceanospirillaceae</taxon>
        <taxon>Marinobacterium</taxon>
    </lineage>
</organism>
<dbReference type="Proteomes" id="UP000629025">
    <property type="component" value="Unassembled WGS sequence"/>
</dbReference>
<comment type="cofactor">
    <cofactor evidence="1">
        <name>Mg(2+)</name>
        <dbReference type="ChEBI" id="CHEBI:18420"/>
    </cofactor>
</comment>
<comment type="similarity">
    <text evidence="2">Belongs to the HAD-like hydrolase superfamily.</text>
</comment>
<keyword evidence="7" id="KW-1185">Reference proteome</keyword>
<dbReference type="InterPro" id="IPR023214">
    <property type="entry name" value="HAD_sf"/>
</dbReference>
<dbReference type="InterPro" id="IPR006357">
    <property type="entry name" value="HAD-SF_hydro_IIA"/>
</dbReference>
<dbReference type="Pfam" id="PF13242">
    <property type="entry name" value="Hydrolase_like"/>
    <property type="match status" value="1"/>
</dbReference>
<dbReference type="PANTHER" id="PTHR19288:SF46">
    <property type="entry name" value="HALOACID DEHALOGENASE-LIKE HYDROLASE DOMAIN-CONTAINING PROTEIN 2"/>
    <property type="match status" value="1"/>
</dbReference>
<dbReference type="Gene3D" id="3.40.50.1000">
    <property type="entry name" value="HAD superfamily/HAD-like"/>
    <property type="match status" value="2"/>
</dbReference>
<accession>A0ABQ1K7D6</accession>
<keyword evidence="4" id="KW-0460">Magnesium</keyword>
<dbReference type="InterPro" id="IPR036412">
    <property type="entry name" value="HAD-like_sf"/>
</dbReference>
<evidence type="ECO:0000256" key="1">
    <source>
        <dbReference type="ARBA" id="ARBA00001946"/>
    </source>
</evidence>
<evidence type="ECO:0000313" key="7">
    <source>
        <dbReference type="Proteomes" id="UP000629025"/>
    </source>
</evidence>
<name>A0ABQ1K7D6_9GAMM</name>
<dbReference type="Pfam" id="PF13344">
    <property type="entry name" value="Hydrolase_6"/>
    <property type="match status" value="1"/>
</dbReference>
<comment type="caution">
    <text evidence="6">The sequence shown here is derived from an EMBL/GenBank/DDBJ whole genome shotgun (WGS) entry which is preliminary data.</text>
</comment>
<protein>
    <recommendedName>
        <fullName evidence="5">Haloacid dehalogenase-like hydrolase domain-containing protein 2</fullName>
    </recommendedName>
</protein>
<dbReference type="NCBIfam" id="TIGR01458">
    <property type="entry name" value="HAD-SF-IIA-hyp3"/>
    <property type="match status" value="1"/>
</dbReference>
<proteinExistence type="inferred from homology"/>
<evidence type="ECO:0000256" key="4">
    <source>
        <dbReference type="ARBA" id="ARBA00022842"/>
    </source>
</evidence>
<evidence type="ECO:0000256" key="2">
    <source>
        <dbReference type="ARBA" id="ARBA00007958"/>
    </source>
</evidence>